<gene>
    <name evidence="3" type="ORF">AArcSt2_09445</name>
</gene>
<dbReference type="GO" id="GO:0008168">
    <property type="term" value="F:methyltransferase activity"/>
    <property type="evidence" value="ECO:0007669"/>
    <property type="project" value="UniProtKB-KW"/>
</dbReference>
<proteinExistence type="predicted"/>
<keyword evidence="3" id="KW-0489">Methyltransferase</keyword>
<feature type="domain" description="DUF8157" evidence="1">
    <location>
        <begin position="4"/>
        <end position="55"/>
    </location>
</feature>
<evidence type="ECO:0000259" key="1">
    <source>
        <dbReference type="Pfam" id="PF26486"/>
    </source>
</evidence>
<sequence>MIDREAVRSNAKYLRQVRPIDPEEIAEYIEDYPHPAVVKQTLREEAFDLGLIEKEDGTFVPVPEEPVDAPNWNPTAVPDSYCFALEDLLVGEYGANWHVGESGDRLREAIRRLKADYFYGNAVEYDQVAALGYAIYHLPDYYAVVGYVLETLAERGLLDRQLRVLDVGAGSGGPALGLSDFLPADALVEYHAIEPSASTDILSRMLEETGPNFHTTIHETTIESYTPADGETFDLILFGNVLSELDAPADVVSDATAWLEPDGSIVAIEPADQNTAIGLRDVERTVAPPDGALNIYAPTLRLWDGHAPSDRGWSFDVRDDLEVPPFQQRLADGAKDDETPIELPDPDAYINVDVQFAYSIIRLDGELRFPFKSTASRYAKMAQMENHVTERINLLAVKLSHNLSSDADANPLFKIGDGSETIDHYAVLTRRTALNGELAAAPYGSVLEFENVLVLWNDDEESYNLVVDDETVVDAIAGYTH</sequence>
<protein>
    <submittedName>
        <fullName evidence="3">Class I SAM-dependent methyltransferase</fullName>
    </submittedName>
</protein>
<dbReference type="EMBL" id="JAKRVX010000003">
    <property type="protein sequence ID" value="MCL9817167.1"/>
    <property type="molecule type" value="Genomic_DNA"/>
</dbReference>
<dbReference type="Pfam" id="PF13489">
    <property type="entry name" value="Methyltransf_23"/>
    <property type="match status" value="1"/>
</dbReference>
<dbReference type="InterPro" id="IPR058959">
    <property type="entry name" value="DUF8157_C"/>
</dbReference>
<dbReference type="GO" id="GO:0032259">
    <property type="term" value="P:methylation"/>
    <property type="evidence" value="ECO:0007669"/>
    <property type="project" value="UniProtKB-KW"/>
</dbReference>
<name>A0AAE3K8C8_9EURY</name>
<dbReference type="Pfam" id="PF26487">
    <property type="entry name" value="DUF8157_C"/>
    <property type="match status" value="1"/>
</dbReference>
<keyword evidence="4" id="KW-1185">Reference proteome</keyword>
<evidence type="ECO:0000313" key="4">
    <source>
        <dbReference type="Proteomes" id="UP001203207"/>
    </source>
</evidence>
<evidence type="ECO:0000313" key="3">
    <source>
        <dbReference type="EMBL" id="MCL9817167.1"/>
    </source>
</evidence>
<dbReference type="InterPro" id="IPR058470">
    <property type="entry name" value="DUF8157_N"/>
</dbReference>
<evidence type="ECO:0000259" key="2">
    <source>
        <dbReference type="Pfam" id="PF26487"/>
    </source>
</evidence>
<accession>A0AAE3K8C8</accession>
<feature type="domain" description="DUF8157" evidence="2">
    <location>
        <begin position="382"/>
        <end position="475"/>
    </location>
</feature>
<dbReference type="Gene3D" id="3.40.50.150">
    <property type="entry name" value="Vaccinia Virus protein VP39"/>
    <property type="match status" value="1"/>
</dbReference>
<dbReference type="RefSeq" id="WP_250584179.1">
    <property type="nucleotide sequence ID" value="NZ_JAKRVX010000003.1"/>
</dbReference>
<dbReference type="SUPFAM" id="SSF53335">
    <property type="entry name" value="S-adenosyl-L-methionine-dependent methyltransferases"/>
    <property type="match status" value="1"/>
</dbReference>
<dbReference type="CDD" id="cd02440">
    <property type="entry name" value="AdoMet_MTases"/>
    <property type="match status" value="1"/>
</dbReference>
<comment type="caution">
    <text evidence="3">The sequence shown here is derived from an EMBL/GenBank/DDBJ whole genome shotgun (WGS) entry which is preliminary data.</text>
</comment>
<keyword evidence="3" id="KW-0808">Transferase</keyword>
<reference evidence="3" key="1">
    <citation type="journal article" date="2022" name="Syst. Appl. Microbiol.">
        <title>Natronocalculus amylovorans gen. nov., sp. nov., and Natranaeroarchaeum aerophilus sp. nov., dominant culturable amylolytic natronoarchaea from hypersaline soda lakes in southwestern Siberia.</title>
        <authorList>
            <person name="Sorokin D.Y."/>
            <person name="Elcheninov A.G."/>
            <person name="Khizhniak T.V."/>
            <person name="Koenen M."/>
            <person name="Bale N.J."/>
            <person name="Damste J.S.S."/>
            <person name="Kublanov I.V."/>
        </authorList>
    </citation>
    <scope>NUCLEOTIDE SEQUENCE</scope>
    <source>
        <strain evidence="3">AArc-St2</strain>
    </source>
</reference>
<dbReference type="AlphaFoldDB" id="A0AAE3K8C8"/>
<dbReference type="Proteomes" id="UP001203207">
    <property type="component" value="Unassembled WGS sequence"/>
</dbReference>
<dbReference type="InterPro" id="IPR029063">
    <property type="entry name" value="SAM-dependent_MTases_sf"/>
</dbReference>
<dbReference type="Pfam" id="PF26486">
    <property type="entry name" value="DUF8157"/>
    <property type="match status" value="1"/>
</dbReference>
<reference evidence="3" key="2">
    <citation type="submission" date="2022-02" db="EMBL/GenBank/DDBJ databases">
        <authorList>
            <person name="Elcheninov A.G."/>
            <person name="Sorokin D.Y."/>
            <person name="Kublanov I.V."/>
        </authorList>
    </citation>
    <scope>NUCLEOTIDE SEQUENCE</scope>
    <source>
        <strain evidence="3">AArc-St2</strain>
    </source>
</reference>
<organism evidence="3 4">
    <name type="scientific">Natronocalculus amylovorans</name>
    <dbReference type="NCBI Taxonomy" id="2917812"/>
    <lineage>
        <taxon>Archaea</taxon>
        <taxon>Methanobacteriati</taxon>
        <taxon>Methanobacteriota</taxon>
        <taxon>Stenosarchaea group</taxon>
        <taxon>Halobacteria</taxon>
        <taxon>Halobacteriales</taxon>
        <taxon>Haloferacaceae</taxon>
        <taxon>Natronocalculus</taxon>
    </lineage>
</organism>